<keyword evidence="1" id="KW-0051">Antiviral defense</keyword>
<evidence type="ECO:0000313" key="3">
    <source>
        <dbReference type="EMBL" id="QTA38170.1"/>
    </source>
</evidence>
<dbReference type="EMBL" id="CP071446">
    <property type="protein sequence ID" value="QTA38170.1"/>
    <property type="molecule type" value="Genomic_DNA"/>
</dbReference>
<sequence length="425" mass="49598">MKHFESLIEINPEKVKDLNEYIAYCKYFFKYKSEEKIKGYLSGQDIDKDKFDNLCKDFPFLKHDFDKDVNGGKFNVDLFKYLKKNKANNTFKDFPLSWLKDKIIKEDKYLQIDNKTINKLKKISGILESSEIKKYSSSLPKYSFIIWVKIELTAPYFSKDDDEFYIIQNPILKETNFKIPILRGSGLKGSMANAFKNPSESEENSGNRKIMIESFLRIFGTGSESIKCIENYLKKGKKFEEFKKKIVEFILFELGLDVDKKDIETINKAKSDKELFEEFLKDKISEKLEKSQNLPIEFQTHKGRAIFYPIYFDRLSLEIINPHDRIKRAGKNPIHYEIVPEGTKGILQIIYVPYDAVLKKNEEIEKEVCKDLKHLCEAVEKLATNGIGAKTKLGWGSFELKQKIYCVNADLKIENVPEGWKECQS</sequence>
<dbReference type="Proteomes" id="UP000671862">
    <property type="component" value="Chromosome"/>
</dbReference>
<evidence type="ECO:0000256" key="1">
    <source>
        <dbReference type="ARBA" id="ARBA00023118"/>
    </source>
</evidence>
<gene>
    <name evidence="3" type="ORF">JYK00_01115</name>
</gene>
<dbReference type="Pfam" id="PF03787">
    <property type="entry name" value="RAMPs"/>
    <property type="match status" value="1"/>
</dbReference>
<accession>A0ABX7S8Q6</accession>
<name>A0ABX7S8Q6_9BACT</name>
<dbReference type="RefSeq" id="WP_207566891.1">
    <property type="nucleotide sequence ID" value="NZ_CP071446.1"/>
</dbReference>
<organism evidence="3 4">
    <name type="scientific">Thermosipho ferrireducens</name>
    <dbReference type="NCBI Taxonomy" id="2571116"/>
    <lineage>
        <taxon>Bacteria</taxon>
        <taxon>Thermotogati</taxon>
        <taxon>Thermotogota</taxon>
        <taxon>Thermotogae</taxon>
        <taxon>Thermotogales</taxon>
        <taxon>Fervidobacteriaceae</taxon>
        <taxon>Thermosipho</taxon>
    </lineage>
</organism>
<evidence type="ECO:0000313" key="4">
    <source>
        <dbReference type="Proteomes" id="UP000671862"/>
    </source>
</evidence>
<feature type="domain" description="CRISPR type III-associated protein" evidence="2">
    <location>
        <begin position="155"/>
        <end position="399"/>
    </location>
</feature>
<keyword evidence="4" id="KW-1185">Reference proteome</keyword>
<evidence type="ECO:0000259" key="2">
    <source>
        <dbReference type="Pfam" id="PF03787"/>
    </source>
</evidence>
<protein>
    <recommendedName>
        <fullName evidence="2">CRISPR type III-associated protein domain-containing protein</fullName>
    </recommendedName>
</protein>
<reference evidence="3 4" key="1">
    <citation type="submission" date="2021-03" db="EMBL/GenBank/DDBJ databases">
        <title>Thermosipho ferrireducens sp.nov., an anaerobic thermophilic iron-reducing bacterium isolated from a deep-sea hydrothermal sulfide deposits.</title>
        <authorList>
            <person name="Zeng X."/>
            <person name="Chen Y."/>
            <person name="Shao Z."/>
        </authorList>
    </citation>
    <scope>NUCLEOTIDE SEQUENCE [LARGE SCALE GENOMIC DNA]</scope>
    <source>
        <strain evidence="3 4">JL129W03</strain>
    </source>
</reference>
<dbReference type="InterPro" id="IPR005537">
    <property type="entry name" value="RAMP_III_fam"/>
</dbReference>
<proteinExistence type="predicted"/>